<dbReference type="STRING" id="205917.A0A4Y9ZB01"/>
<dbReference type="PANTHER" id="PTHR31658">
    <property type="entry name" value="CONSERVED OLIGOMERIC GOLGI COMPLEX SUBUNIT 1"/>
    <property type="match status" value="1"/>
</dbReference>
<dbReference type="GO" id="GO:0017119">
    <property type="term" value="C:Golgi transport complex"/>
    <property type="evidence" value="ECO:0007669"/>
    <property type="project" value="InterPro"/>
</dbReference>
<dbReference type="Proteomes" id="UP000298327">
    <property type="component" value="Unassembled WGS sequence"/>
</dbReference>
<protein>
    <recommendedName>
        <fullName evidence="3">Conserved oligomeric Golgi complex subunit 1</fullName>
    </recommendedName>
</protein>
<dbReference type="EMBL" id="SEOQ01000096">
    <property type="protein sequence ID" value="TFY70549.1"/>
    <property type="molecule type" value="Genomic_DNA"/>
</dbReference>
<organism evidence="9 10">
    <name type="scientific">Dentipellis fragilis</name>
    <dbReference type="NCBI Taxonomy" id="205917"/>
    <lineage>
        <taxon>Eukaryota</taxon>
        <taxon>Fungi</taxon>
        <taxon>Dikarya</taxon>
        <taxon>Basidiomycota</taxon>
        <taxon>Agaricomycotina</taxon>
        <taxon>Agaricomycetes</taxon>
        <taxon>Russulales</taxon>
        <taxon>Hericiaceae</taxon>
        <taxon>Dentipellis</taxon>
    </lineage>
</organism>
<gene>
    <name evidence="9" type="ORF">EVG20_g2465</name>
</gene>
<sequence>MRISIPSAEEPVHLPKQNAMNGKDDSQLKVLQSLAAHMKLLLDTPEHLWRLIEKKKYLHAGWLFLLARVIHRALVREDLEDDENWKVHGIDVLEQFPLVQRQWDIVSQFRAQITYKATLYLREFSASVEDVCSVLLTLHLLESKPLSATLSAFLAQRSKTLQTSRARISKGPSNGLPPQALNGSATAKARKLVVRETRENIQSSLEVVSATVGTARRIFLSPSPDERPLIGRVLEFIQSDTPKVEDTSIPPELQMSTQHLLNSLPSASHFQLLPQTVRSYKPYVDLTSTATSISPDHLSSSLETWFRKAVQDLQNAAVSWFSDLHALREVWVIRMWLKKWVATNENLMSDERSFVNSVFDTLVRNQATEIWKGALHDTAETLKTELAGALSALAENSSDTRLDASPVDYLFQAPPTPSNFESSIGVSKITSSFKKYELALRRQVNGRTPLLDKVMTSIESRAESLRKDFHAIRKAEGGDQSTLDWLSEVYRPDADQLCSAVVDNISTHIEQVADDSESSDISIKTLAFLARVTADLSTSPFLSNVCGDSTAGNNGFSAKARELHELALDRWQKAVVNRVVAKYMDGLIATSKTSRAHSGNAPTSLSRPSTAVIQALLSLSRSLQNLGMMNEPLGRTDLVDSCLRHFVSTVLDAVTTKQADLQGAAPLAICSDLKFLRKLAELWGPEWTKLSVSLDAKATQLYAESQSTTPSNHTPDDTPWDDVLRTQLLLAPLLPPNIPKKAGKDGKLSTLLPLGAPVVEQKVQPAMELVKPAPRFGLLLVGSSAVR</sequence>
<dbReference type="GO" id="GO:0006891">
    <property type="term" value="P:intra-Golgi vesicle-mediated transport"/>
    <property type="evidence" value="ECO:0007669"/>
    <property type="project" value="InterPro"/>
</dbReference>
<dbReference type="InterPro" id="IPR033370">
    <property type="entry name" value="COG1"/>
</dbReference>
<reference evidence="9 10" key="1">
    <citation type="submission" date="2019-02" db="EMBL/GenBank/DDBJ databases">
        <title>Genome sequencing of the rare red list fungi Dentipellis fragilis.</title>
        <authorList>
            <person name="Buettner E."/>
            <person name="Kellner H."/>
        </authorList>
    </citation>
    <scope>NUCLEOTIDE SEQUENCE [LARGE SCALE GENOMIC DNA]</scope>
    <source>
        <strain evidence="9 10">DSM 105465</strain>
    </source>
</reference>
<dbReference type="GO" id="GO:0015031">
    <property type="term" value="P:protein transport"/>
    <property type="evidence" value="ECO:0007669"/>
    <property type="project" value="UniProtKB-KW"/>
</dbReference>
<evidence type="ECO:0000256" key="4">
    <source>
        <dbReference type="ARBA" id="ARBA00022448"/>
    </source>
</evidence>
<evidence type="ECO:0000256" key="1">
    <source>
        <dbReference type="ARBA" id="ARBA00004395"/>
    </source>
</evidence>
<dbReference type="AlphaFoldDB" id="A0A4Y9ZB01"/>
<evidence type="ECO:0000256" key="3">
    <source>
        <dbReference type="ARBA" id="ARBA00020978"/>
    </source>
</evidence>
<keyword evidence="6" id="KW-0333">Golgi apparatus</keyword>
<evidence type="ECO:0000256" key="5">
    <source>
        <dbReference type="ARBA" id="ARBA00022927"/>
    </source>
</evidence>
<dbReference type="GO" id="GO:0000139">
    <property type="term" value="C:Golgi membrane"/>
    <property type="evidence" value="ECO:0007669"/>
    <property type="project" value="UniProtKB-SubCell"/>
</dbReference>
<dbReference type="OrthoDB" id="46189at2759"/>
<keyword evidence="5" id="KW-0653">Protein transport</keyword>
<keyword evidence="10" id="KW-1185">Reference proteome</keyword>
<comment type="subcellular location">
    <subcellularLocation>
        <location evidence="1">Golgi apparatus membrane</location>
        <topology evidence="1">Peripheral membrane protein</topology>
    </subcellularLocation>
</comment>
<accession>A0A4Y9ZB01</accession>
<evidence type="ECO:0000256" key="6">
    <source>
        <dbReference type="ARBA" id="ARBA00023034"/>
    </source>
</evidence>
<evidence type="ECO:0000313" key="10">
    <source>
        <dbReference type="Proteomes" id="UP000298327"/>
    </source>
</evidence>
<proteinExistence type="inferred from homology"/>
<evidence type="ECO:0000256" key="8">
    <source>
        <dbReference type="SAM" id="MobiDB-lite"/>
    </source>
</evidence>
<comment type="similarity">
    <text evidence="2">Belongs to the COG1 family.</text>
</comment>
<feature type="region of interest" description="Disordered" evidence="8">
    <location>
        <begin position="164"/>
        <end position="184"/>
    </location>
</feature>
<name>A0A4Y9ZB01_9AGAM</name>
<evidence type="ECO:0000256" key="2">
    <source>
        <dbReference type="ARBA" id="ARBA00006653"/>
    </source>
</evidence>
<keyword evidence="7" id="KW-0472">Membrane</keyword>
<keyword evidence="4" id="KW-0813">Transport</keyword>
<evidence type="ECO:0000256" key="7">
    <source>
        <dbReference type="ARBA" id="ARBA00023136"/>
    </source>
</evidence>
<dbReference type="PANTHER" id="PTHR31658:SF0">
    <property type="entry name" value="CONSERVED OLIGOMERIC GOLGI COMPLEX SUBUNIT 1"/>
    <property type="match status" value="1"/>
</dbReference>
<comment type="caution">
    <text evidence="9">The sequence shown here is derived from an EMBL/GenBank/DDBJ whole genome shotgun (WGS) entry which is preliminary data.</text>
</comment>
<evidence type="ECO:0000313" key="9">
    <source>
        <dbReference type="EMBL" id="TFY70549.1"/>
    </source>
</evidence>